<dbReference type="EMBL" id="JACRIW010000081">
    <property type="protein sequence ID" value="MBI5170106.1"/>
    <property type="molecule type" value="Genomic_DNA"/>
</dbReference>
<sequence length="116" mass="12406">MKRLYWPVLLAIALGTGCTDAERNAFQSKCDAPLRTRVESVLQAGGAAATERLDVLGKVSGLLDAERRKMLESAGAELGTVNDALFTARIRPADVAHVAALDFVVSLQLAQVREAQ</sequence>
<dbReference type="Proteomes" id="UP000696931">
    <property type="component" value="Unassembled WGS sequence"/>
</dbReference>
<gene>
    <name evidence="1" type="ORF">HZA61_11500</name>
</gene>
<organism evidence="1 2">
    <name type="scientific">Eiseniibacteriota bacterium</name>
    <dbReference type="NCBI Taxonomy" id="2212470"/>
    <lineage>
        <taxon>Bacteria</taxon>
        <taxon>Candidatus Eiseniibacteriota</taxon>
    </lineage>
</organism>
<protein>
    <submittedName>
        <fullName evidence="1">Uncharacterized protein</fullName>
    </submittedName>
</protein>
<dbReference type="AlphaFoldDB" id="A0A933SEZ0"/>
<evidence type="ECO:0000313" key="1">
    <source>
        <dbReference type="EMBL" id="MBI5170106.1"/>
    </source>
</evidence>
<comment type="caution">
    <text evidence="1">The sequence shown here is derived from an EMBL/GenBank/DDBJ whole genome shotgun (WGS) entry which is preliminary data.</text>
</comment>
<dbReference type="PROSITE" id="PS51257">
    <property type="entry name" value="PROKAR_LIPOPROTEIN"/>
    <property type="match status" value="1"/>
</dbReference>
<evidence type="ECO:0000313" key="2">
    <source>
        <dbReference type="Proteomes" id="UP000696931"/>
    </source>
</evidence>
<reference evidence="1" key="1">
    <citation type="submission" date="2020-07" db="EMBL/GenBank/DDBJ databases">
        <title>Huge and variable diversity of episymbiotic CPR bacteria and DPANN archaea in groundwater ecosystems.</title>
        <authorList>
            <person name="He C.Y."/>
            <person name="Keren R."/>
            <person name="Whittaker M."/>
            <person name="Farag I.F."/>
            <person name="Doudna J."/>
            <person name="Cate J.H.D."/>
            <person name="Banfield J.F."/>
        </authorList>
    </citation>
    <scope>NUCLEOTIDE SEQUENCE</scope>
    <source>
        <strain evidence="1">NC_groundwater_1813_Pr3_B-0.1um_71_17</strain>
    </source>
</reference>
<name>A0A933SEZ0_UNCEI</name>
<accession>A0A933SEZ0</accession>
<proteinExistence type="predicted"/>